<keyword evidence="6 11" id="KW-0812">Transmembrane</keyword>
<evidence type="ECO:0000256" key="4">
    <source>
        <dbReference type="ARBA" id="ARBA00022553"/>
    </source>
</evidence>
<evidence type="ECO:0000313" key="15">
    <source>
        <dbReference type="Proteomes" id="UP001056336"/>
    </source>
</evidence>
<evidence type="ECO:0000256" key="11">
    <source>
        <dbReference type="SAM" id="Phobius"/>
    </source>
</evidence>
<dbReference type="Pfam" id="PF02518">
    <property type="entry name" value="HATPase_c"/>
    <property type="match status" value="1"/>
</dbReference>
<dbReference type="EMBL" id="CP097332">
    <property type="protein sequence ID" value="UQX86743.1"/>
    <property type="molecule type" value="Genomic_DNA"/>
</dbReference>
<evidence type="ECO:0000256" key="9">
    <source>
        <dbReference type="ARBA" id="ARBA00023012"/>
    </source>
</evidence>
<dbReference type="Pfam" id="PF00512">
    <property type="entry name" value="HisKA"/>
    <property type="match status" value="1"/>
</dbReference>
<evidence type="ECO:0000256" key="6">
    <source>
        <dbReference type="ARBA" id="ARBA00022692"/>
    </source>
</evidence>
<dbReference type="InterPro" id="IPR050428">
    <property type="entry name" value="TCS_sensor_his_kinase"/>
</dbReference>
<dbReference type="Pfam" id="PF00672">
    <property type="entry name" value="HAMP"/>
    <property type="match status" value="1"/>
</dbReference>
<evidence type="ECO:0000259" key="13">
    <source>
        <dbReference type="PROSITE" id="PS50885"/>
    </source>
</evidence>
<proteinExistence type="predicted"/>
<keyword evidence="5" id="KW-0808">Transferase</keyword>
<dbReference type="SMART" id="SM00388">
    <property type="entry name" value="HisKA"/>
    <property type="match status" value="1"/>
</dbReference>
<evidence type="ECO:0000256" key="7">
    <source>
        <dbReference type="ARBA" id="ARBA00022777"/>
    </source>
</evidence>
<dbReference type="CDD" id="cd00075">
    <property type="entry name" value="HATPase"/>
    <property type="match status" value="1"/>
</dbReference>
<dbReference type="PRINTS" id="PR00344">
    <property type="entry name" value="BCTRLSENSOR"/>
</dbReference>
<comment type="subcellular location">
    <subcellularLocation>
        <location evidence="2">Cell membrane</location>
    </subcellularLocation>
</comment>
<dbReference type="GO" id="GO:0016301">
    <property type="term" value="F:kinase activity"/>
    <property type="evidence" value="ECO:0007669"/>
    <property type="project" value="UniProtKB-KW"/>
</dbReference>
<dbReference type="Gene3D" id="6.10.340.10">
    <property type="match status" value="1"/>
</dbReference>
<protein>
    <recommendedName>
        <fullName evidence="3">histidine kinase</fullName>
        <ecNumber evidence="3">2.7.13.3</ecNumber>
    </recommendedName>
</protein>
<dbReference type="Proteomes" id="UP001056336">
    <property type="component" value="Chromosome"/>
</dbReference>
<dbReference type="SUPFAM" id="SSF47384">
    <property type="entry name" value="Homodimeric domain of signal transducing histidine kinase"/>
    <property type="match status" value="1"/>
</dbReference>
<dbReference type="SMART" id="SM00387">
    <property type="entry name" value="HATPase_c"/>
    <property type="match status" value="1"/>
</dbReference>
<reference evidence="14" key="2">
    <citation type="submission" date="2022-05" db="EMBL/GenBank/DDBJ databases">
        <authorList>
            <person name="Kim J.-S."/>
            <person name="Lee K."/>
            <person name="Suh M."/>
            <person name="Eom M."/>
            <person name="Kim J.-S."/>
            <person name="Kim D.-S."/>
            <person name="Ko S.-H."/>
            <person name="Shin Y."/>
            <person name="Lee J.-S."/>
        </authorList>
    </citation>
    <scope>NUCLEOTIDE SEQUENCE</scope>
    <source>
        <strain evidence="14">N237</strain>
    </source>
</reference>
<dbReference type="EC" id="2.7.13.3" evidence="3"/>
<keyword evidence="4" id="KW-0597">Phosphoprotein</keyword>
<evidence type="ECO:0000256" key="3">
    <source>
        <dbReference type="ARBA" id="ARBA00012438"/>
    </source>
</evidence>
<feature type="domain" description="HAMP" evidence="13">
    <location>
        <begin position="185"/>
        <end position="238"/>
    </location>
</feature>
<evidence type="ECO:0000256" key="1">
    <source>
        <dbReference type="ARBA" id="ARBA00000085"/>
    </source>
</evidence>
<feature type="domain" description="Histidine kinase" evidence="12">
    <location>
        <begin position="246"/>
        <end position="456"/>
    </location>
</feature>
<dbReference type="Gene3D" id="3.30.565.10">
    <property type="entry name" value="Histidine kinase-like ATPase, C-terminal domain"/>
    <property type="match status" value="1"/>
</dbReference>
<comment type="catalytic activity">
    <reaction evidence="1">
        <text>ATP + protein L-histidine = ADP + protein N-phospho-L-histidine.</text>
        <dbReference type="EC" id="2.7.13.3"/>
    </reaction>
</comment>
<dbReference type="PANTHER" id="PTHR45436">
    <property type="entry name" value="SENSOR HISTIDINE KINASE YKOH"/>
    <property type="match status" value="1"/>
</dbReference>
<dbReference type="PROSITE" id="PS50885">
    <property type="entry name" value="HAMP"/>
    <property type="match status" value="1"/>
</dbReference>
<dbReference type="InterPro" id="IPR005467">
    <property type="entry name" value="His_kinase_dom"/>
</dbReference>
<dbReference type="PROSITE" id="PS50109">
    <property type="entry name" value="HIS_KIN"/>
    <property type="match status" value="1"/>
</dbReference>
<gene>
    <name evidence="14" type="ORF">M6D93_10520</name>
</gene>
<keyword evidence="10 11" id="KW-0472">Membrane</keyword>
<evidence type="ECO:0000256" key="10">
    <source>
        <dbReference type="ARBA" id="ARBA00023136"/>
    </source>
</evidence>
<dbReference type="SUPFAM" id="SSF158472">
    <property type="entry name" value="HAMP domain-like"/>
    <property type="match status" value="1"/>
</dbReference>
<feature type="transmembrane region" description="Helical" evidence="11">
    <location>
        <begin position="159"/>
        <end position="180"/>
    </location>
</feature>
<dbReference type="InterPro" id="IPR003594">
    <property type="entry name" value="HATPase_dom"/>
</dbReference>
<keyword evidence="9" id="KW-0902">Two-component regulatory system</keyword>
<dbReference type="InterPro" id="IPR004358">
    <property type="entry name" value="Sig_transdc_His_kin-like_C"/>
</dbReference>
<dbReference type="InterPro" id="IPR036890">
    <property type="entry name" value="HATPase_C_sf"/>
</dbReference>
<dbReference type="Gene3D" id="1.10.287.130">
    <property type="match status" value="1"/>
</dbReference>
<dbReference type="PANTHER" id="PTHR45436:SF5">
    <property type="entry name" value="SENSOR HISTIDINE KINASE TRCS"/>
    <property type="match status" value="1"/>
</dbReference>
<evidence type="ECO:0000313" key="14">
    <source>
        <dbReference type="EMBL" id="UQX86743.1"/>
    </source>
</evidence>
<dbReference type="SMART" id="SM00304">
    <property type="entry name" value="HAMP"/>
    <property type="match status" value="1"/>
</dbReference>
<keyword evidence="8 11" id="KW-1133">Transmembrane helix</keyword>
<accession>A0ABY4QTT6</accession>
<dbReference type="CDD" id="cd00082">
    <property type="entry name" value="HisKA"/>
    <property type="match status" value="1"/>
</dbReference>
<evidence type="ECO:0000256" key="5">
    <source>
        <dbReference type="ARBA" id="ARBA00022679"/>
    </source>
</evidence>
<dbReference type="CDD" id="cd06225">
    <property type="entry name" value="HAMP"/>
    <property type="match status" value="1"/>
</dbReference>
<reference evidence="14" key="1">
    <citation type="journal article" date="2018" name="Int. J. Syst. Evol. Microbiol.">
        <title>Jatrophihabitans telluris sp. nov., isolated from sediment soil of lava forest wetlands and the emended description of the genus Jatrophihabitans.</title>
        <authorList>
            <person name="Lee K.C."/>
            <person name="Suh M.K."/>
            <person name="Eom M.K."/>
            <person name="Kim K.K."/>
            <person name="Kim J.S."/>
            <person name="Kim D.S."/>
            <person name="Ko S.H."/>
            <person name="Shin Y.K."/>
            <person name="Lee J.S."/>
        </authorList>
    </citation>
    <scope>NUCLEOTIDE SEQUENCE</scope>
    <source>
        <strain evidence="14">N237</strain>
    </source>
</reference>
<dbReference type="SUPFAM" id="SSF55874">
    <property type="entry name" value="ATPase domain of HSP90 chaperone/DNA topoisomerase II/histidine kinase"/>
    <property type="match status" value="1"/>
</dbReference>
<dbReference type="RefSeq" id="WP_249769112.1">
    <property type="nucleotide sequence ID" value="NZ_CP097332.1"/>
</dbReference>
<dbReference type="InterPro" id="IPR003661">
    <property type="entry name" value="HisK_dim/P_dom"/>
</dbReference>
<dbReference type="InterPro" id="IPR036097">
    <property type="entry name" value="HisK_dim/P_sf"/>
</dbReference>
<dbReference type="InterPro" id="IPR003660">
    <property type="entry name" value="HAMP_dom"/>
</dbReference>
<evidence type="ECO:0000256" key="2">
    <source>
        <dbReference type="ARBA" id="ARBA00004236"/>
    </source>
</evidence>
<keyword evidence="15" id="KW-1185">Reference proteome</keyword>
<name>A0ABY4QTT6_9ACTN</name>
<sequence length="461" mass="50038">MRIRLISLILTPMAVVVVLLSLPLANSLRNAYTREVFLNRLNDTARFAALAQQADATGQLSGIRSELHRYHQLYGIDAFVIADDRSVRLAEADHRLPGDGTSRARISIALGGRRSEPPTAGWPWSNKPMLVAEPIERGGDVVGAMITVSPTTRMRQRILASWSVIAAGGLAALIACYFVADRLARWALRPIAVLDAATNDVATGKLDARVAFEQGPPELRRLGASFNVMADNVQTSVEQQRAFVADASHQLRNPLSALLLRLDDLALRVPDGLTEDAGRALDEGKHLVGILERLLELARAEHAGGNAGRCELPELVRQRLQTWQPIAETRHISMNLRAPDVPPAWADESATAGALDVVIDNALKFSPDGSTIEVLLDHDDQRVWVSVEDSGPGLTSEDLARVGRRFWRSAGQQNVAGFGLGLSIARALLERAGGALEFRSPPGHGLEVRVVLRREGSADAW</sequence>
<evidence type="ECO:0000256" key="8">
    <source>
        <dbReference type="ARBA" id="ARBA00022989"/>
    </source>
</evidence>
<organism evidence="14 15">
    <name type="scientific">Jatrophihabitans telluris</name>
    <dbReference type="NCBI Taxonomy" id="2038343"/>
    <lineage>
        <taxon>Bacteria</taxon>
        <taxon>Bacillati</taxon>
        <taxon>Actinomycetota</taxon>
        <taxon>Actinomycetes</taxon>
        <taxon>Jatrophihabitantales</taxon>
        <taxon>Jatrophihabitantaceae</taxon>
        <taxon>Jatrophihabitans</taxon>
    </lineage>
</organism>
<evidence type="ECO:0000259" key="12">
    <source>
        <dbReference type="PROSITE" id="PS50109"/>
    </source>
</evidence>
<keyword evidence="7 14" id="KW-0418">Kinase</keyword>